<sequence>MYFGLQAGIVNAMPMQSALLGFALFRSVQHRLAKPLSPSELTTIELVAGAVGLAPFTSGFTGIIPALEFIATPTQTGSIVFSTSQLLVWCLATCALGILVAAPFRRLFILRDRLLYPSATATGTLIGVLFRDEAIISRAKQPRTACLTRSYHNRRNSAPPSQLSQTFHHGDISPAIRILVVSLCCSSAFSLVSYFIPILKDVPLFGHHLANQWLWTYDLSPAYIGYGMIIGPTICMYTLIGAVIGWGFLSPIASHHGWVSGPVDNWETGSRGWILWVGMGLTLGDSAVGLVWITIKPLVAFAQHHVANRQGHISSDALSDERMPLFDHQQDPPPTLATDESIQDDAWPTGSLATTRLLTLTGVGLVSFYLLSTLLVLREYVTVRATVVSLLLMPLGGFISMRALGETDNGASLAIARLAQFLIGLIIPASSMAHISANLLLGGAVEAASSQASQHMGGLKTAHMTKTAPRIVFYCQIIGSFVGTIVATTIYRLYTSVNAIPSRDLGIPDAHVWLVAVKLMYQQGLPPMAFAFSSASFALGASFGVVRIVANSYWWGDYAPSGVAIAVGKHLCPSNPIQQNATANQLQTVFIMVIVDLDVIGSDNNFWLYSKKGGYDITHPPTPGAKGIYPRIRVQSTTGTVELDPAKAALVVIDLQNYFLSPALGRPTDSLGLKLVDKLLKHTIPACRKAGIPVLWIRWGLTEEDLSTMPPTIYKGFAADTNFDEKRKKVKTLKPGSLIGEVDYDGGRIEAGRVLMQEDWNAKLYEPLEKVVEPQDMRVCKNRLSAFWGGTEVEKTLEERGIKTLLFAGANLDHSGTGMVFEA</sequence>
<dbReference type="Gene3D" id="3.40.50.850">
    <property type="entry name" value="Isochorismatase-like"/>
    <property type="match status" value="1"/>
</dbReference>
<dbReference type="EMBL" id="JAQQWI010000019">
    <property type="protein sequence ID" value="KAK7999036.1"/>
    <property type="molecule type" value="Genomic_DNA"/>
</dbReference>
<keyword evidence="4" id="KW-0813">Transport</keyword>
<evidence type="ECO:0000256" key="1">
    <source>
        <dbReference type="ARBA" id="ARBA00004141"/>
    </source>
</evidence>
<dbReference type="Pfam" id="PF03169">
    <property type="entry name" value="OPT"/>
    <property type="match status" value="1"/>
</dbReference>
<dbReference type="InterPro" id="IPR000868">
    <property type="entry name" value="Isochorismatase-like_dom"/>
</dbReference>
<evidence type="ECO:0000256" key="7">
    <source>
        <dbReference type="ARBA" id="ARBA00023136"/>
    </source>
</evidence>
<dbReference type="PANTHER" id="PTHR31645:SF0">
    <property type="entry name" value="OLIGOPEPTIDE TRANSPORTER YGL114W-RELATED"/>
    <property type="match status" value="1"/>
</dbReference>
<dbReference type="Pfam" id="PF00857">
    <property type="entry name" value="Isochorismatase"/>
    <property type="match status" value="1"/>
</dbReference>
<dbReference type="Proteomes" id="UP001396898">
    <property type="component" value="Unassembled WGS sequence"/>
</dbReference>
<reference evidence="10 11" key="1">
    <citation type="submission" date="2023-01" db="EMBL/GenBank/DDBJ databases">
        <title>Analysis of 21 Apiospora genomes using comparative genomics revels a genus with tremendous synthesis potential of carbohydrate active enzymes and secondary metabolites.</title>
        <authorList>
            <person name="Sorensen T."/>
        </authorList>
    </citation>
    <scope>NUCLEOTIDE SEQUENCE [LARGE SCALE GENOMIC DNA]</scope>
    <source>
        <strain evidence="10 11">CBS 20057</strain>
    </source>
</reference>
<feature type="transmembrane region" description="Helical" evidence="8">
    <location>
        <begin position="86"/>
        <end position="104"/>
    </location>
</feature>
<feature type="transmembrane region" description="Helical" evidence="8">
    <location>
        <begin position="357"/>
        <end position="377"/>
    </location>
</feature>
<keyword evidence="6 8" id="KW-1133">Transmembrane helix</keyword>
<dbReference type="PANTHER" id="PTHR31645">
    <property type="entry name" value="OLIGOPEPTIDE TRANSPORTER YGL114W-RELATED"/>
    <property type="match status" value="1"/>
</dbReference>
<feature type="transmembrane region" description="Helical" evidence="8">
    <location>
        <begin position="273"/>
        <end position="295"/>
    </location>
</feature>
<evidence type="ECO:0000256" key="5">
    <source>
        <dbReference type="ARBA" id="ARBA00022692"/>
    </source>
</evidence>
<feature type="domain" description="Isochorismatase-like" evidence="9">
    <location>
        <begin position="648"/>
        <end position="814"/>
    </location>
</feature>
<proteinExistence type="inferred from homology"/>
<evidence type="ECO:0000256" key="2">
    <source>
        <dbReference type="ARBA" id="ARBA00006336"/>
    </source>
</evidence>
<evidence type="ECO:0000256" key="6">
    <source>
        <dbReference type="ARBA" id="ARBA00022989"/>
    </source>
</evidence>
<gene>
    <name evidence="10" type="ORF">PG991_014711</name>
</gene>
<feature type="transmembrane region" description="Helical" evidence="8">
    <location>
        <begin position="46"/>
        <end position="66"/>
    </location>
</feature>
<keyword evidence="11" id="KW-1185">Reference proteome</keyword>
<comment type="subcellular location">
    <subcellularLocation>
        <location evidence="1">Membrane</location>
        <topology evidence="1">Multi-pass membrane protein</topology>
    </subcellularLocation>
</comment>
<evidence type="ECO:0000256" key="3">
    <source>
        <dbReference type="ARBA" id="ARBA00008807"/>
    </source>
</evidence>
<feature type="transmembrane region" description="Helical" evidence="8">
    <location>
        <begin position="175"/>
        <end position="196"/>
    </location>
</feature>
<feature type="transmembrane region" description="Helical" evidence="8">
    <location>
        <begin position="384"/>
        <end position="404"/>
    </location>
</feature>
<evidence type="ECO:0000313" key="11">
    <source>
        <dbReference type="Proteomes" id="UP001396898"/>
    </source>
</evidence>
<dbReference type="InterPro" id="IPR036380">
    <property type="entry name" value="Isochorismatase-like_sf"/>
</dbReference>
<comment type="caution">
    <text evidence="10">The sequence shown here is derived from an EMBL/GenBank/DDBJ whole genome shotgun (WGS) entry which is preliminary data.</text>
</comment>
<comment type="similarity">
    <text evidence="2">Belongs to the isochorismatase family.</text>
</comment>
<accession>A0ABR1R515</accession>
<dbReference type="NCBIfam" id="TIGR00728">
    <property type="entry name" value="OPT_sfam"/>
    <property type="match status" value="1"/>
</dbReference>
<name>A0ABR1R515_9PEZI</name>
<feature type="transmembrane region" description="Helical" evidence="8">
    <location>
        <begin position="471"/>
        <end position="494"/>
    </location>
</feature>
<dbReference type="InterPro" id="IPR004813">
    <property type="entry name" value="OPT"/>
</dbReference>
<dbReference type="InterPro" id="IPR045035">
    <property type="entry name" value="YSL-like"/>
</dbReference>
<evidence type="ECO:0000313" key="10">
    <source>
        <dbReference type="EMBL" id="KAK7999036.1"/>
    </source>
</evidence>
<keyword evidence="7 8" id="KW-0472">Membrane</keyword>
<feature type="transmembrane region" description="Helical" evidence="8">
    <location>
        <begin position="223"/>
        <end position="252"/>
    </location>
</feature>
<dbReference type="SUPFAM" id="SSF52499">
    <property type="entry name" value="Isochorismatase-like hydrolases"/>
    <property type="match status" value="1"/>
</dbReference>
<evidence type="ECO:0000259" key="9">
    <source>
        <dbReference type="Pfam" id="PF00857"/>
    </source>
</evidence>
<organism evidence="10 11">
    <name type="scientific">Apiospora marii</name>
    <dbReference type="NCBI Taxonomy" id="335849"/>
    <lineage>
        <taxon>Eukaryota</taxon>
        <taxon>Fungi</taxon>
        <taxon>Dikarya</taxon>
        <taxon>Ascomycota</taxon>
        <taxon>Pezizomycotina</taxon>
        <taxon>Sordariomycetes</taxon>
        <taxon>Xylariomycetidae</taxon>
        <taxon>Amphisphaeriales</taxon>
        <taxon>Apiosporaceae</taxon>
        <taxon>Apiospora</taxon>
    </lineage>
</organism>
<keyword evidence="5 8" id="KW-0812">Transmembrane</keyword>
<comment type="similarity">
    <text evidence="3">Belongs to the oligopeptide OPT transporter family.</text>
</comment>
<protein>
    <recommendedName>
        <fullName evidence="9">Isochorismatase-like domain-containing protein</fullName>
    </recommendedName>
</protein>
<feature type="transmembrane region" description="Helical" evidence="8">
    <location>
        <begin position="6"/>
        <end position="25"/>
    </location>
</feature>
<feature type="transmembrane region" description="Helical" evidence="8">
    <location>
        <begin position="528"/>
        <end position="550"/>
    </location>
</feature>
<evidence type="ECO:0000256" key="4">
    <source>
        <dbReference type="ARBA" id="ARBA00022448"/>
    </source>
</evidence>
<evidence type="ECO:0000256" key="8">
    <source>
        <dbReference type="SAM" id="Phobius"/>
    </source>
</evidence>